<dbReference type="GO" id="GO:0005886">
    <property type="term" value="C:plasma membrane"/>
    <property type="evidence" value="ECO:0007669"/>
    <property type="project" value="UniProtKB-SubCell"/>
</dbReference>
<feature type="transmembrane region" description="Helical" evidence="8">
    <location>
        <begin position="68"/>
        <end position="87"/>
    </location>
</feature>
<evidence type="ECO:0000256" key="2">
    <source>
        <dbReference type="ARBA" id="ARBA00005887"/>
    </source>
</evidence>
<evidence type="ECO:0000256" key="4">
    <source>
        <dbReference type="ARBA" id="ARBA00022692"/>
    </source>
</evidence>
<dbReference type="Proteomes" id="UP001162541">
    <property type="component" value="Chromosome 4"/>
</dbReference>
<accession>A0A176WQ43</accession>
<proteinExistence type="inferred from homology"/>
<dbReference type="AlphaFoldDB" id="A0A176WQ43"/>
<evidence type="ECO:0000256" key="6">
    <source>
        <dbReference type="ARBA" id="ARBA00023136"/>
    </source>
</evidence>
<dbReference type="EMBL" id="AP019869">
    <property type="protein sequence ID" value="BBN07258.1"/>
    <property type="molecule type" value="Genomic_DNA"/>
</dbReference>
<evidence type="ECO:0000256" key="1">
    <source>
        <dbReference type="ARBA" id="ARBA00004141"/>
    </source>
</evidence>
<dbReference type="NCBIfam" id="TIGR00836">
    <property type="entry name" value="amt"/>
    <property type="match status" value="1"/>
</dbReference>
<feature type="transmembrane region" description="Helical" evidence="8">
    <location>
        <begin position="198"/>
        <end position="220"/>
    </location>
</feature>
<dbReference type="InterPro" id="IPR001905">
    <property type="entry name" value="Ammonium_transpt"/>
</dbReference>
<feature type="transmembrane region" description="Helical" evidence="8">
    <location>
        <begin position="232"/>
        <end position="252"/>
    </location>
</feature>
<dbReference type="Proteomes" id="UP000077202">
    <property type="component" value="Unassembled WGS sequence"/>
</dbReference>
<keyword evidence="12" id="KW-1185">Reference proteome</keyword>
<evidence type="ECO:0000256" key="3">
    <source>
        <dbReference type="ARBA" id="ARBA00022448"/>
    </source>
</evidence>
<feature type="transmembrane region" description="Helical" evidence="8">
    <location>
        <begin position="319"/>
        <end position="339"/>
    </location>
</feature>
<keyword evidence="6 8" id="KW-0472">Membrane</keyword>
<organism evidence="11 12">
    <name type="scientific">Marchantia polymorpha subsp. ruderalis</name>
    <dbReference type="NCBI Taxonomy" id="1480154"/>
    <lineage>
        <taxon>Eukaryota</taxon>
        <taxon>Viridiplantae</taxon>
        <taxon>Streptophyta</taxon>
        <taxon>Embryophyta</taxon>
        <taxon>Marchantiophyta</taxon>
        <taxon>Marchantiopsida</taxon>
        <taxon>Marchantiidae</taxon>
        <taxon>Marchantiales</taxon>
        <taxon>Marchantiaceae</taxon>
        <taxon>Marchantia</taxon>
    </lineage>
</organism>
<feature type="transmembrane region" description="Helical" evidence="8">
    <location>
        <begin position="164"/>
        <end position="186"/>
    </location>
</feature>
<keyword evidence="7 8" id="KW-0924">Ammonia transport</keyword>
<evidence type="ECO:0000256" key="7">
    <source>
        <dbReference type="ARBA" id="ARBA00023177"/>
    </source>
</evidence>
<reference evidence="11 12" key="1">
    <citation type="submission" date="2016-03" db="EMBL/GenBank/DDBJ databases">
        <title>Mechanisms controlling the formation of the plant cell surface in tip-growing cells are functionally conserved among land plants.</title>
        <authorList>
            <person name="Honkanen S."/>
            <person name="Jones V.A."/>
            <person name="Morieri G."/>
            <person name="Champion C."/>
            <person name="Hetherington A.J."/>
            <person name="Kelly S."/>
            <person name="Saint-Marcoux D."/>
            <person name="Proust H."/>
            <person name="Prescott H."/>
            <person name="Dolan L."/>
        </authorList>
    </citation>
    <scope>NUCLEOTIDE SEQUENCE [LARGE SCALE GENOMIC DNA]</scope>
    <source>
        <strain evidence="12">cv. Tak-1 and cv. Tak-2</strain>
        <tissue evidence="11">Whole gametophyte</tissue>
    </source>
</reference>
<dbReference type="Gene3D" id="1.10.3430.10">
    <property type="entry name" value="Ammonium transporter AmtB like domains"/>
    <property type="match status" value="1"/>
</dbReference>
<dbReference type="GO" id="GO:0008519">
    <property type="term" value="F:ammonium channel activity"/>
    <property type="evidence" value="ECO:0007669"/>
    <property type="project" value="InterPro"/>
</dbReference>
<dbReference type="PANTHER" id="PTHR43029">
    <property type="entry name" value="AMMONIUM TRANSPORTER MEP2"/>
    <property type="match status" value="1"/>
</dbReference>
<dbReference type="PANTHER" id="PTHR43029:SF10">
    <property type="entry name" value="AMMONIUM TRANSPORTER MEP2"/>
    <property type="match status" value="1"/>
</dbReference>
<feature type="transmembrane region" description="Helical" evidence="8">
    <location>
        <begin position="407"/>
        <end position="432"/>
    </location>
</feature>
<evidence type="ECO:0000259" key="9">
    <source>
        <dbReference type="Pfam" id="PF00909"/>
    </source>
</evidence>
<evidence type="ECO:0000313" key="10">
    <source>
        <dbReference type="EMBL" id="BBN07258.1"/>
    </source>
</evidence>
<protein>
    <recommendedName>
        <fullName evidence="8">Ammonium transporter</fullName>
    </recommendedName>
</protein>
<feature type="transmembrane region" description="Helical" evidence="8">
    <location>
        <begin position="138"/>
        <end position="157"/>
    </location>
</feature>
<dbReference type="InterPro" id="IPR029020">
    <property type="entry name" value="Ammonium/urea_transptr"/>
</dbReference>
<keyword evidence="5 8" id="KW-1133">Transmembrane helix</keyword>
<name>A0A176WQ43_MARPO</name>
<evidence type="ECO:0000313" key="11">
    <source>
        <dbReference type="EMBL" id="OAE35219.1"/>
    </source>
</evidence>
<dbReference type="FunFam" id="1.10.3430.10:FF:000005">
    <property type="entry name" value="Ammonium transporter"/>
    <property type="match status" value="1"/>
</dbReference>
<feature type="transmembrane region" description="Helical" evidence="8">
    <location>
        <begin position="34"/>
        <end position="56"/>
    </location>
</feature>
<dbReference type="PROSITE" id="PS01219">
    <property type="entry name" value="AMMONIUM_TRANSP"/>
    <property type="match status" value="1"/>
</dbReference>
<evidence type="ECO:0000313" key="13">
    <source>
        <dbReference type="Proteomes" id="UP001162541"/>
    </source>
</evidence>
<evidence type="ECO:0000313" key="12">
    <source>
        <dbReference type="Proteomes" id="UP000077202"/>
    </source>
</evidence>
<gene>
    <name evidence="11" type="ORF">AXG93_3823s1020</name>
    <name evidence="10" type="ORF">Mp_4g02370</name>
</gene>
<dbReference type="Pfam" id="PF00909">
    <property type="entry name" value="Ammonium_transp"/>
    <property type="match status" value="1"/>
</dbReference>
<dbReference type="PRINTS" id="PR00342">
    <property type="entry name" value="RHESUSRHD"/>
</dbReference>
<dbReference type="InterPro" id="IPR018047">
    <property type="entry name" value="Ammonium_transpt_CS"/>
</dbReference>
<feature type="transmembrane region" description="Helical" evidence="8">
    <location>
        <begin position="258"/>
        <end position="282"/>
    </location>
</feature>
<feature type="transmembrane region" description="Helical" evidence="8">
    <location>
        <begin position="294"/>
        <end position="313"/>
    </location>
</feature>
<evidence type="ECO:0000256" key="5">
    <source>
        <dbReference type="ARBA" id="ARBA00022989"/>
    </source>
</evidence>
<dbReference type="InterPro" id="IPR024041">
    <property type="entry name" value="NH4_transpt_AmtB-like_dom"/>
</dbReference>
<reference evidence="13" key="3">
    <citation type="journal article" date="2020" name="Curr. Biol.">
        <title>Chromatin organization in early land plants reveals an ancestral association between H3K27me3, transposons, and constitutive heterochromatin.</title>
        <authorList>
            <person name="Montgomery S.A."/>
            <person name="Tanizawa Y."/>
            <person name="Galik B."/>
            <person name="Wang N."/>
            <person name="Ito T."/>
            <person name="Mochizuki T."/>
            <person name="Akimcheva S."/>
            <person name="Bowman J.L."/>
            <person name="Cognat V."/>
            <person name="Marechal-Drouard L."/>
            <person name="Ekker H."/>
            <person name="Hong S.F."/>
            <person name="Kohchi T."/>
            <person name="Lin S.S."/>
            <person name="Liu L.D."/>
            <person name="Nakamura Y."/>
            <person name="Valeeva L.R."/>
            <person name="Shakirov E.V."/>
            <person name="Shippen D.E."/>
            <person name="Wei W.L."/>
            <person name="Yagura M."/>
            <person name="Yamaoka S."/>
            <person name="Yamato K.T."/>
            <person name="Liu C."/>
            <person name="Berger F."/>
        </authorList>
    </citation>
    <scope>NUCLEOTIDE SEQUENCE [LARGE SCALE GENOMIC DNA]</scope>
    <source>
        <strain evidence="13">Tak-1</strain>
    </source>
</reference>
<keyword evidence="3 8" id="KW-0813">Transport</keyword>
<dbReference type="SUPFAM" id="SSF111352">
    <property type="entry name" value="Ammonium transporter"/>
    <property type="match status" value="1"/>
</dbReference>
<reference evidence="10" key="2">
    <citation type="journal article" date="2019" name="Curr. Biol.">
        <title>Chromatin organization in early land plants reveals an ancestral association between H3K27me3, transposons, and constitutive heterochromatin.</title>
        <authorList>
            <person name="Montgomery S.A."/>
            <person name="Tanizawa Y."/>
            <person name="Galik B."/>
            <person name="Wang N."/>
            <person name="Ito T."/>
            <person name="Mochizuki T."/>
            <person name="Akimcheva S."/>
            <person name="Bowman J."/>
            <person name="Cognat V."/>
            <person name="Drouard L."/>
            <person name="Ekker H."/>
            <person name="Houng S."/>
            <person name="Kohchi T."/>
            <person name="Lin S."/>
            <person name="Liu L.D."/>
            <person name="Nakamura Y."/>
            <person name="Valeeva L.R."/>
            <person name="Shakirov E.V."/>
            <person name="Shippen D.E."/>
            <person name="Wei W."/>
            <person name="Yagura M."/>
            <person name="Yamaoka S."/>
            <person name="Yamato K.T."/>
            <person name="Liu C."/>
            <person name="Berger F."/>
        </authorList>
    </citation>
    <scope>NUCLEOTIDE SEQUENCE [LARGE SCALE GENOMIC DNA]</scope>
    <source>
        <strain evidence="10">Tak-1</strain>
    </source>
</reference>
<dbReference type="EMBL" id="LVLJ01000223">
    <property type="protein sequence ID" value="OAE35219.1"/>
    <property type="molecule type" value="Genomic_DNA"/>
</dbReference>
<sequence length="495" mass="53365">MDGSPSGLPIPVAYQNTGRHGTVSLQWLNKGDNAWQMTAATLVGLQCVPGLMILYGSIVKKKWAINSAFMSFYAFAAVLICWVIWGYKMSFGEKLLPFWGKAGPTLGQAYLLQQAQLPATTTPYYPALQPFYPMATLVYFQFVFAALTLILVAGSLLGRMNFIAWMLFVPLWLSFSYSVGAFSLWGGGFLFQWGVIDYAGGYVIHLSSGVAGFVAAYWVGPRNERDRRSFSPNNVLLTLAGAGLLWLGWNGFNGGAPYAANLISPMAVLNTNICAATSLIVWTSIDVLVFKKPSVIGAVQGMITGLVAITPSAGLVQGWAAIVIGIFAGTIPWYTMMVLGRKKSGLLSTVDDTLGAFHTHAVAGTLGGILAGFFAQPTLCNLFLPIPNERGAIYGGSRAGLQLAKQIVGALFVVAWNIVSTTIICMAIQLVVPLRMSEEELAVGDDAAHGEEAYALWDDGDKFDIHVTRHSESVNGASEYDDMPMPHSNIQLQKM</sequence>
<comment type="similarity">
    <text evidence="2 8">Belongs to the ammonia transporter channel (TC 1.A.11.2) family.</text>
</comment>
<comment type="subcellular location">
    <subcellularLocation>
        <location evidence="8">Cell membrane</location>
        <topology evidence="8">Multi-pass membrane protein</topology>
    </subcellularLocation>
    <subcellularLocation>
        <location evidence="1">Membrane</location>
        <topology evidence="1">Multi-pass membrane protein</topology>
    </subcellularLocation>
</comment>
<dbReference type="InterPro" id="IPR002229">
    <property type="entry name" value="RhesusRHD"/>
</dbReference>
<keyword evidence="4 8" id="KW-0812">Transmembrane</keyword>
<evidence type="ECO:0000256" key="8">
    <source>
        <dbReference type="RuleBase" id="RU362002"/>
    </source>
</evidence>
<feature type="domain" description="Ammonium transporter AmtB-like" evidence="9">
    <location>
        <begin position="34"/>
        <end position="454"/>
    </location>
</feature>